<organism evidence="1 2">
    <name type="scientific">Apiospora saccharicola</name>
    <dbReference type="NCBI Taxonomy" id="335842"/>
    <lineage>
        <taxon>Eukaryota</taxon>
        <taxon>Fungi</taxon>
        <taxon>Dikarya</taxon>
        <taxon>Ascomycota</taxon>
        <taxon>Pezizomycotina</taxon>
        <taxon>Sordariomycetes</taxon>
        <taxon>Xylariomycetidae</taxon>
        <taxon>Amphisphaeriales</taxon>
        <taxon>Apiosporaceae</taxon>
        <taxon>Apiospora</taxon>
    </lineage>
</organism>
<sequence>MKRPIAQYYTASSVSALEPLTDKVLREFCGHLETRFMGDKEGKPFDFGEWISFCSWDISGAAPFSRQFGYMDQGRDYDHTISIADVSLDYFAAVGQIPLLDFLLDKNPVMRVGPPHLSNLTRIALEHLIARQQGQDPDFDPNVPDFLQHCIEIKQKNPELVDDGAIVKRYHVELEDPAKEWKVTNSWFTRQEGLRCRMRLRSGQTPKSAS</sequence>
<dbReference type="SUPFAM" id="SSF48264">
    <property type="entry name" value="Cytochrome P450"/>
    <property type="match status" value="1"/>
</dbReference>
<keyword evidence="2" id="KW-1185">Reference proteome</keyword>
<reference evidence="1 2" key="1">
    <citation type="submission" date="2023-01" db="EMBL/GenBank/DDBJ databases">
        <title>Analysis of 21 Apiospora genomes using comparative genomics revels a genus with tremendous synthesis potential of carbohydrate active enzymes and secondary metabolites.</title>
        <authorList>
            <person name="Sorensen T."/>
        </authorList>
    </citation>
    <scope>NUCLEOTIDE SEQUENCE [LARGE SCALE GENOMIC DNA]</scope>
    <source>
        <strain evidence="1 2">CBS 83171</strain>
    </source>
</reference>
<dbReference type="Gene3D" id="1.10.630.10">
    <property type="entry name" value="Cytochrome P450"/>
    <property type="match status" value="1"/>
</dbReference>
<dbReference type="InterPro" id="IPR036396">
    <property type="entry name" value="Cyt_P450_sf"/>
</dbReference>
<gene>
    <name evidence="1" type="ORF">PG996_012336</name>
</gene>
<protein>
    <submittedName>
        <fullName evidence="1">Uncharacterized protein</fullName>
    </submittedName>
</protein>
<dbReference type="EMBL" id="JAQQWM010000008">
    <property type="protein sequence ID" value="KAK8053035.1"/>
    <property type="molecule type" value="Genomic_DNA"/>
</dbReference>
<comment type="caution">
    <text evidence="1">The sequence shown here is derived from an EMBL/GenBank/DDBJ whole genome shotgun (WGS) entry which is preliminary data.</text>
</comment>
<dbReference type="Proteomes" id="UP001446871">
    <property type="component" value="Unassembled WGS sequence"/>
</dbReference>
<name>A0ABR1U2A5_9PEZI</name>
<evidence type="ECO:0000313" key="1">
    <source>
        <dbReference type="EMBL" id="KAK8053035.1"/>
    </source>
</evidence>
<accession>A0ABR1U2A5</accession>
<evidence type="ECO:0000313" key="2">
    <source>
        <dbReference type="Proteomes" id="UP001446871"/>
    </source>
</evidence>
<proteinExistence type="predicted"/>